<organism evidence="2 3">
    <name type="scientific">Clostridium bovifaecis</name>
    <dbReference type="NCBI Taxonomy" id="2184719"/>
    <lineage>
        <taxon>Bacteria</taxon>
        <taxon>Bacillati</taxon>
        <taxon>Bacillota</taxon>
        <taxon>Clostridia</taxon>
        <taxon>Eubacteriales</taxon>
        <taxon>Clostridiaceae</taxon>
        <taxon>Clostridium</taxon>
    </lineage>
</organism>
<gene>
    <name evidence="2" type="ORF">GOM49_17415</name>
</gene>
<protein>
    <submittedName>
        <fullName evidence="2">M15 family peptidase</fullName>
    </submittedName>
</protein>
<dbReference type="EMBL" id="CP046522">
    <property type="protein sequence ID" value="QGU96630.1"/>
    <property type="molecule type" value="Genomic_DNA"/>
</dbReference>
<accession>A0A6I6EWD6</accession>
<proteinExistence type="predicted"/>
<feature type="domain" description="Peptidase M15C" evidence="1">
    <location>
        <begin position="202"/>
        <end position="269"/>
    </location>
</feature>
<dbReference type="SUPFAM" id="SSF55166">
    <property type="entry name" value="Hedgehog/DD-peptidase"/>
    <property type="match status" value="1"/>
</dbReference>
<sequence length="316" mass="36666">MKKIIKVGMFSLFISIISTSLTGVHKLVLGAENPEKQSYNTTMKRDLLCLMMAYPEYINNIEKGKDDKVYVVMKSGKHILYDDKRQKGFNEKLNNADLQDMLEQIYPLSNNGKLMPENFDPGRIRTYPLFKEVYGNSKQQVEKNLASVRAGYGYSSFNRNNKAAEALQLAMKEIISITQRSNGIYNYVFPTMGTFNYRLISGTNQLSVHSFGIAIDFSTSKWDYWKWANREQGQKRLDCYPKEIVEIMEKHNFIWGGKWGHFDIMHYEYRPELILKAKYFSNEPSGDKPWHDGVSCSDSNIKEYIQLIDKVIKDSE</sequence>
<dbReference type="InterPro" id="IPR009045">
    <property type="entry name" value="Zn_M74/Hedgehog-like"/>
</dbReference>
<dbReference type="GO" id="GO:0008233">
    <property type="term" value="F:peptidase activity"/>
    <property type="evidence" value="ECO:0007669"/>
    <property type="project" value="InterPro"/>
</dbReference>
<evidence type="ECO:0000313" key="2">
    <source>
        <dbReference type="EMBL" id="QGU96630.1"/>
    </source>
</evidence>
<dbReference type="AlphaFoldDB" id="A0A6I6EWD6"/>
<dbReference type="InterPro" id="IPR039561">
    <property type="entry name" value="Peptidase_M15C"/>
</dbReference>
<reference evidence="2 3" key="1">
    <citation type="submission" date="2019-12" db="EMBL/GenBank/DDBJ databases">
        <title>Genome sequenceing of Clostridium bovifaecis.</title>
        <authorList>
            <person name="Yao Y."/>
        </authorList>
    </citation>
    <scope>NUCLEOTIDE SEQUENCE [LARGE SCALE GENOMIC DNA]</scope>
    <source>
        <strain evidence="2 3">BXX</strain>
    </source>
</reference>
<dbReference type="Proteomes" id="UP000422764">
    <property type="component" value="Chromosome"/>
</dbReference>
<name>A0A6I6EWD6_9CLOT</name>
<evidence type="ECO:0000259" key="1">
    <source>
        <dbReference type="Pfam" id="PF13539"/>
    </source>
</evidence>
<dbReference type="Gene3D" id="3.30.1380.10">
    <property type="match status" value="1"/>
</dbReference>
<dbReference type="Pfam" id="PF13539">
    <property type="entry name" value="Peptidase_M15_4"/>
    <property type="match status" value="1"/>
</dbReference>
<evidence type="ECO:0000313" key="3">
    <source>
        <dbReference type="Proteomes" id="UP000422764"/>
    </source>
</evidence>
<keyword evidence="3" id="KW-1185">Reference proteome</keyword>